<feature type="region of interest" description="Disordered" evidence="1">
    <location>
        <begin position="161"/>
        <end position="191"/>
    </location>
</feature>
<evidence type="ECO:0000313" key="2">
    <source>
        <dbReference type="EMBL" id="NYS70322.1"/>
    </source>
</evidence>
<reference evidence="2 3" key="1">
    <citation type="submission" date="2020-07" db="EMBL/GenBank/DDBJ databases">
        <title>MOT database genomes.</title>
        <authorList>
            <person name="Joseph S."/>
            <person name="Aduse-Opoku J."/>
            <person name="Hashim A."/>
            <person name="Wade W."/>
            <person name="Curtis M."/>
        </authorList>
    </citation>
    <scope>NUCLEOTIDE SEQUENCE [LARGE SCALE GENOMIC DNA]</scope>
    <source>
        <strain evidence="2 3">WMus004</strain>
    </source>
</reference>
<organism evidence="2 3">
    <name type="scientific">Actinomyces bowdenii</name>
    <dbReference type="NCBI Taxonomy" id="131109"/>
    <lineage>
        <taxon>Bacteria</taxon>
        <taxon>Bacillati</taxon>
        <taxon>Actinomycetota</taxon>
        <taxon>Actinomycetes</taxon>
        <taxon>Actinomycetales</taxon>
        <taxon>Actinomycetaceae</taxon>
        <taxon>Actinomyces</taxon>
    </lineage>
</organism>
<dbReference type="EMBL" id="JACBXV010000268">
    <property type="protein sequence ID" value="NYS70322.1"/>
    <property type="molecule type" value="Genomic_DNA"/>
</dbReference>
<proteinExistence type="predicted"/>
<accession>A0A853EPN9</accession>
<name>A0A853EPN9_9ACTO</name>
<dbReference type="Proteomes" id="UP000572528">
    <property type="component" value="Unassembled WGS sequence"/>
</dbReference>
<protein>
    <submittedName>
        <fullName evidence="2">Fis family transcriptional regulator</fullName>
    </submittedName>
</protein>
<feature type="compositionally biased region" description="Gly residues" evidence="1">
    <location>
        <begin position="163"/>
        <end position="191"/>
    </location>
</feature>
<comment type="caution">
    <text evidence="2">The sequence shown here is derived from an EMBL/GenBank/DDBJ whole genome shotgun (WGS) entry which is preliminary data.</text>
</comment>
<evidence type="ECO:0000313" key="3">
    <source>
        <dbReference type="Proteomes" id="UP000572528"/>
    </source>
</evidence>
<dbReference type="AlphaFoldDB" id="A0A853EPN9"/>
<sequence>MDWDALLADLESRFEAERRAELAAHSAEMAEAEVASVALIDRLRGAIGRPLHLWTRSGLPVQGTVVRVDPSYILIDEGAGVEAIVPMAGIATLFPLPGPTPSGDTRTRPTLGAVLREIARRGARVRLVLASGDVVGRIVRVGADHLDVVLDAEGGARTALGAHRGGGQDGWGGVRPRGPLGGRPGQVGARGGRTAALTSVVLDAVEVIRSR</sequence>
<gene>
    <name evidence="2" type="ORF">HZZ05_12540</name>
</gene>
<evidence type="ECO:0000256" key="1">
    <source>
        <dbReference type="SAM" id="MobiDB-lite"/>
    </source>
</evidence>